<feature type="domain" description="MurNAc-LAA" evidence="4">
    <location>
        <begin position="225"/>
        <end position="382"/>
    </location>
</feature>
<dbReference type="SMART" id="SM00646">
    <property type="entry name" value="Ami_3"/>
    <property type="match status" value="1"/>
</dbReference>
<dbReference type="SUPFAM" id="SSF53187">
    <property type="entry name" value="Zn-dependent exopeptidases"/>
    <property type="match status" value="1"/>
</dbReference>
<protein>
    <recommendedName>
        <fullName evidence="2">N-acetylmuramoyl-L-alanine amidase</fullName>
        <ecNumber evidence="2">3.5.1.28</ecNumber>
    </recommendedName>
</protein>
<evidence type="ECO:0000259" key="4">
    <source>
        <dbReference type="SMART" id="SM00646"/>
    </source>
</evidence>
<dbReference type="CDD" id="cd02696">
    <property type="entry name" value="MurNAc-LAA"/>
    <property type="match status" value="1"/>
</dbReference>
<dbReference type="InterPro" id="IPR021731">
    <property type="entry name" value="AMIN_dom"/>
</dbReference>
<dbReference type="RefSeq" id="WP_082160430.1">
    <property type="nucleotide sequence ID" value="NZ_CP011126.1"/>
</dbReference>
<dbReference type="PANTHER" id="PTHR30404:SF0">
    <property type="entry name" value="N-ACETYLMURAMOYL-L-ALANINE AMIDASE AMIC"/>
    <property type="match status" value="1"/>
</dbReference>
<dbReference type="PANTHER" id="PTHR30404">
    <property type="entry name" value="N-ACETYLMURAMOYL-L-ALANINE AMIDASE"/>
    <property type="match status" value="1"/>
</dbReference>
<dbReference type="Pfam" id="PF01520">
    <property type="entry name" value="Amidase_3"/>
    <property type="match status" value="1"/>
</dbReference>
<evidence type="ECO:0000313" key="5">
    <source>
        <dbReference type="EMBL" id="AKQ33645.1"/>
    </source>
</evidence>
<dbReference type="Gene3D" id="3.40.630.40">
    <property type="entry name" value="Zn-dependent exopeptidases"/>
    <property type="match status" value="1"/>
</dbReference>
<organism evidence="5 6">
    <name type="scientific">Candidatus Coxiella mudrowiae</name>
    <dbReference type="NCBI Taxonomy" id="2054173"/>
    <lineage>
        <taxon>Bacteria</taxon>
        <taxon>Pseudomonadati</taxon>
        <taxon>Pseudomonadota</taxon>
        <taxon>Gammaproteobacteria</taxon>
        <taxon>Legionellales</taxon>
        <taxon>Coxiellaceae</taxon>
        <taxon>Coxiella</taxon>
    </lineage>
</organism>
<dbReference type="Pfam" id="PF11741">
    <property type="entry name" value="AMIN"/>
    <property type="match status" value="1"/>
</dbReference>
<dbReference type="InterPro" id="IPR002508">
    <property type="entry name" value="MurNAc-LAA_cat"/>
</dbReference>
<evidence type="ECO:0000256" key="2">
    <source>
        <dbReference type="ARBA" id="ARBA00011901"/>
    </source>
</evidence>
<keyword evidence="6" id="KW-1185">Reference proteome</keyword>
<evidence type="ECO:0000256" key="3">
    <source>
        <dbReference type="ARBA" id="ARBA00022801"/>
    </source>
</evidence>
<accession>A0ABM5UUK9</accession>
<comment type="catalytic activity">
    <reaction evidence="1">
        <text>Hydrolyzes the link between N-acetylmuramoyl residues and L-amino acid residues in certain cell-wall glycopeptides.</text>
        <dbReference type="EC" id="3.5.1.28"/>
    </reaction>
</comment>
<dbReference type="EMBL" id="CP011126">
    <property type="protein sequence ID" value="AKQ33645.1"/>
    <property type="molecule type" value="Genomic_DNA"/>
</dbReference>
<keyword evidence="3" id="KW-0378">Hydrolase</keyword>
<dbReference type="EC" id="3.5.1.28" evidence="2"/>
<sequence>MRKYWLFLIVLLIPLSGVAKNNEIIALHIYSQELGCRLIFRISPMLYYHYFQLSHPDRLVFDFPNVHAVKLFDQSSLKDTPIKRIRDAVRKKNELRIVFDLKRSVKIKTFVLKPEYLGKDPQWIIDFNFSVKAVSSFKNAHSPQKTAPSPIQFSSLPNRSRDVIVVIDPGHGGRDPGGIGLGGAHEKDIVLKISRYLQQDINRQLGFKAYLTRKGDYYLTLRQRLGIARQYRADMFIAIHADAYKNSDAHGATVFALSQRGATSEAARWLAKYENESELMGGVDLSDKNNLLKSVLINLSQTATIHASLLIGQEIIYALYQVGGWGLHHGHVEQAAFVVLKSPDIPSLLVETGFISNFHEEHKLLNPVYQQRIASALMQGIRTYFVHSPPRGTWLAEWQIQSTGSARALQVFARRPV</sequence>
<dbReference type="Proteomes" id="UP000063965">
    <property type="component" value="Chromosome"/>
</dbReference>
<reference evidence="5 6" key="1">
    <citation type="journal article" date="2015" name="Genome Biol. Evol.">
        <title>Distinctive Genome Reduction Rates Revealed by Genomic Analyses of Two Coxiella-Like Endosymbionts in Ticks.</title>
        <authorList>
            <person name="Gottlieb Y."/>
            <person name="Lalzar I."/>
            <person name="Klasson L."/>
        </authorList>
    </citation>
    <scope>NUCLEOTIDE SEQUENCE [LARGE SCALE GENOMIC DNA]</scope>
    <source>
        <strain evidence="5 6">CRt</strain>
    </source>
</reference>
<dbReference type="InterPro" id="IPR050695">
    <property type="entry name" value="N-acetylmuramoyl_amidase_3"/>
</dbReference>
<name>A0ABM5UUK9_9COXI</name>
<proteinExistence type="predicted"/>
<dbReference type="Gene3D" id="2.60.40.3500">
    <property type="match status" value="1"/>
</dbReference>
<gene>
    <name evidence="5" type="ORF">CleRT_08870</name>
</gene>
<evidence type="ECO:0000313" key="6">
    <source>
        <dbReference type="Proteomes" id="UP000063965"/>
    </source>
</evidence>
<evidence type="ECO:0000256" key="1">
    <source>
        <dbReference type="ARBA" id="ARBA00001561"/>
    </source>
</evidence>